<evidence type="ECO:0000256" key="8">
    <source>
        <dbReference type="ARBA" id="ARBA00023170"/>
    </source>
</evidence>
<dbReference type="Pfam" id="PF00593">
    <property type="entry name" value="TonB_dep_Rec_b-barrel"/>
    <property type="match status" value="1"/>
</dbReference>
<evidence type="ECO:0000313" key="16">
    <source>
        <dbReference type="Proteomes" id="UP001141619"/>
    </source>
</evidence>
<evidence type="ECO:0000256" key="3">
    <source>
        <dbReference type="ARBA" id="ARBA00022452"/>
    </source>
</evidence>
<keyword evidence="8 15" id="KW-0675">Receptor</keyword>
<evidence type="ECO:0000256" key="7">
    <source>
        <dbReference type="ARBA" id="ARBA00023136"/>
    </source>
</evidence>
<dbReference type="InterPro" id="IPR036942">
    <property type="entry name" value="Beta-barrel_TonB_sf"/>
</dbReference>
<evidence type="ECO:0000313" key="15">
    <source>
        <dbReference type="EMBL" id="MDA5193919.1"/>
    </source>
</evidence>
<comment type="caution">
    <text evidence="15">The sequence shown here is derived from an EMBL/GenBank/DDBJ whole genome shotgun (WGS) entry which is preliminary data.</text>
</comment>
<dbReference type="GO" id="GO:0044718">
    <property type="term" value="P:siderophore transmembrane transport"/>
    <property type="evidence" value="ECO:0007669"/>
    <property type="project" value="TreeGrafter"/>
</dbReference>
<feature type="signal peptide" evidence="12">
    <location>
        <begin position="1"/>
        <end position="29"/>
    </location>
</feature>
<comment type="similarity">
    <text evidence="10 11">Belongs to the TonB-dependent receptor family.</text>
</comment>
<proteinExistence type="inferred from homology"/>
<keyword evidence="9 10" id="KW-0998">Cell outer membrane</keyword>
<dbReference type="SUPFAM" id="SSF56935">
    <property type="entry name" value="Porins"/>
    <property type="match status" value="1"/>
</dbReference>
<dbReference type="Proteomes" id="UP001141619">
    <property type="component" value="Unassembled WGS sequence"/>
</dbReference>
<dbReference type="InterPro" id="IPR039426">
    <property type="entry name" value="TonB-dep_rcpt-like"/>
</dbReference>
<dbReference type="CDD" id="cd01347">
    <property type="entry name" value="ligand_gated_channel"/>
    <property type="match status" value="1"/>
</dbReference>
<dbReference type="PROSITE" id="PS52016">
    <property type="entry name" value="TONB_DEPENDENT_REC_3"/>
    <property type="match status" value="1"/>
</dbReference>
<keyword evidence="6 11" id="KW-0798">TonB box</keyword>
<dbReference type="GO" id="GO:0009279">
    <property type="term" value="C:cell outer membrane"/>
    <property type="evidence" value="ECO:0007669"/>
    <property type="project" value="UniProtKB-SubCell"/>
</dbReference>
<dbReference type="GO" id="GO:0015344">
    <property type="term" value="F:siderophore uptake transmembrane transporter activity"/>
    <property type="evidence" value="ECO:0007669"/>
    <property type="project" value="TreeGrafter"/>
</dbReference>
<dbReference type="AlphaFoldDB" id="A0A9X3TY80"/>
<evidence type="ECO:0000256" key="4">
    <source>
        <dbReference type="ARBA" id="ARBA00022692"/>
    </source>
</evidence>
<dbReference type="EMBL" id="JANWOI010000003">
    <property type="protein sequence ID" value="MDA5193919.1"/>
    <property type="molecule type" value="Genomic_DNA"/>
</dbReference>
<dbReference type="Gene3D" id="2.170.130.10">
    <property type="entry name" value="TonB-dependent receptor, plug domain"/>
    <property type="match status" value="1"/>
</dbReference>
<name>A0A9X3TY80_9PROT</name>
<evidence type="ECO:0000256" key="11">
    <source>
        <dbReference type="RuleBase" id="RU003357"/>
    </source>
</evidence>
<gene>
    <name evidence="15" type="ORF">NYP16_08145</name>
</gene>
<keyword evidence="3 10" id="KW-1134">Transmembrane beta strand</keyword>
<keyword evidence="4 10" id="KW-0812">Transmembrane</keyword>
<evidence type="ECO:0000256" key="1">
    <source>
        <dbReference type="ARBA" id="ARBA00004571"/>
    </source>
</evidence>
<evidence type="ECO:0000256" key="9">
    <source>
        <dbReference type="ARBA" id="ARBA00023237"/>
    </source>
</evidence>
<evidence type="ECO:0000256" key="10">
    <source>
        <dbReference type="PROSITE-ProRule" id="PRU01360"/>
    </source>
</evidence>
<dbReference type="InterPro" id="IPR000531">
    <property type="entry name" value="Beta-barrel_TonB"/>
</dbReference>
<keyword evidence="16" id="KW-1185">Reference proteome</keyword>
<reference evidence="15" key="1">
    <citation type="submission" date="2022-08" db="EMBL/GenBank/DDBJ databases">
        <authorList>
            <person name="Vandamme P."/>
            <person name="Hettiarachchi A."/>
            <person name="Peeters C."/>
            <person name="Cnockaert M."/>
            <person name="Carlier A."/>
        </authorList>
    </citation>
    <scope>NUCLEOTIDE SEQUENCE</scope>
    <source>
        <strain evidence="15">LMG 31809</strain>
    </source>
</reference>
<feature type="domain" description="TonB-dependent receptor-like beta-barrel" evidence="13">
    <location>
        <begin position="186"/>
        <end position="601"/>
    </location>
</feature>
<sequence length="627" mass="67967">MKPTFKIRPIRTLLSTTILTGALVTSLHAEPAPLPDPAAGPASVMLVTATRTAQPVERIGSSISALSSDEIELRQYHFLYDALGALPGVSINQNGSFGGTATVRIRGMNGDHTMVLVDGVKVNDPSSPGGAFDFGTLDLNDVERIEVLRGPQSTLYGSDAIGGVVNIITKRGSDGFSLSGYAEGGSYKTFRGGATLSGKDRGFDYRLSLSGVTTDGISKADKRDGNMEKDGYDSVTLSSNLGYQVTDEFRLEGFARYSDSRVEYDGWGPLTGAADSDDYSRSKETVMGGRTRVTVMDGKFENIVGITYSHIDRKNYEDGAFNFGATGKRTNISYQGNYTLAEGTVLTFGAENEVTSFDTGTEHASITMDSVYAQAQVLLFDALTLTGGVRYDDHEIFGSKTTLRTTAAYDLAATGTVFRGSWGQGFKAPTAYQLTFFCCGMAGPATNLKPEESEGWDAGVEQTFLDGKVTASLTYFHQLTDNLIDFAFPQGYINVAKTRSKGVEAGLQVTPVEWFTLDANYTHTAAINRITGKDLARVPKDLVNVTATVRPITPLSLSVAARYRSKQMDSYGLVDEWVRFDLRAAYKIDERVELYARVENLFDKKYQEVYGFGTPGISGYAGIRGRF</sequence>
<keyword evidence="2 10" id="KW-0813">Transport</keyword>
<feature type="domain" description="TonB-dependent receptor plug" evidence="14">
    <location>
        <begin position="57"/>
        <end position="164"/>
    </location>
</feature>
<dbReference type="RefSeq" id="WP_274943626.1">
    <property type="nucleotide sequence ID" value="NZ_JANWOI010000003.1"/>
</dbReference>
<keyword evidence="7 10" id="KW-0472">Membrane</keyword>
<evidence type="ECO:0000256" key="5">
    <source>
        <dbReference type="ARBA" id="ARBA00022729"/>
    </source>
</evidence>
<evidence type="ECO:0000256" key="12">
    <source>
        <dbReference type="SAM" id="SignalP"/>
    </source>
</evidence>
<dbReference type="InterPro" id="IPR012910">
    <property type="entry name" value="Plug_dom"/>
</dbReference>
<reference evidence="15" key="2">
    <citation type="journal article" date="2023" name="Syst. Appl. Microbiol.">
        <title>Govania unica gen. nov., sp. nov., a rare biosphere bacterium that represents a novel family in the class Alphaproteobacteria.</title>
        <authorList>
            <person name="Vandamme P."/>
            <person name="Peeters C."/>
            <person name="Hettiarachchi A."/>
            <person name="Cnockaert M."/>
            <person name="Carlier A."/>
        </authorList>
    </citation>
    <scope>NUCLEOTIDE SEQUENCE</scope>
    <source>
        <strain evidence="15">LMG 31809</strain>
    </source>
</reference>
<comment type="subcellular location">
    <subcellularLocation>
        <location evidence="1 10">Cell outer membrane</location>
        <topology evidence="1 10">Multi-pass membrane protein</topology>
    </subcellularLocation>
</comment>
<accession>A0A9X3TY80</accession>
<evidence type="ECO:0000256" key="2">
    <source>
        <dbReference type="ARBA" id="ARBA00022448"/>
    </source>
</evidence>
<organism evidence="15 16">
    <name type="scientific">Govanella unica</name>
    <dbReference type="NCBI Taxonomy" id="2975056"/>
    <lineage>
        <taxon>Bacteria</taxon>
        <taxon>Pseudomonadati</taxon>
        <taxon>Pseudomonadota</taxon>
        <taxon>Alphaproteobacteria</taxon>
        <taxon>Emcibacterales</taxon>
        <taxon>Govanellaceae</taxon>
        <taxon>Govanella</taxon>
    </lineage>
</organism>
<dbReference type="Gene3D" id="2.40.170.20">
    <property type="entry name" value="TonB-dependent receptor, beta-barrel domain"/>
    <property type="match status" value="1"/>
</dbReference>
<protein>
    <submittedName>
        <fullName evidence="15">TonB-dependent receptor</fullName>
    </submittedName>
</protein>
<feature type="chain" id="PRO_5040944258" evidence="12">
    <location>
        <begin position="30"/>
        <end position="627"/>
    </location>
</feature>
<dbReference type="PANTHER" id="PTHR30069">
    <property type="entry name" value="TONB-DEPENDENT OUTER MEMBRANE RECEPTOR"/>
    <property type="match status" value="1"/>
</dbReference>
<dbReference type="Pfam" id="PF07715">
    <property type="entry name" value="Plug"/>
    <property type="match status" value="1"/>
</dbReference>
<dbReference type="PANTHER" id="PTHR30069:SF29">
    <property type="entry name" value="HEMOGLOBIN AND HEMOGLOBIN-HAPTOGLOBIN-BINDING PROTEIN 1-RELATED"/>
    <property type="match status" value="1"/>
</dbReference>
<keyword evidence="5 12" id="KW-0732">Signal</keyword>
<dbReference type="InterPro" id="IPR037066">
    <property type="entry name" value="Plug_dom_sf"/>
</dbReference>
<evidence type="ECO:0000256" key="6">
    <source>
        <dbReference type="ARBA" id="ARBA00023077"/>
    </source>
</evidence>
<evidence type="ECO:0000259" key="13">
    <source>
        <dbReference type="Pfam" id="PF00593"/>
    </source>
</evidence>
<evidence type="ECO:0000259" key="14">
    <source>
        <dbReference type="Pfam" id="PF07715"/>
    </source>
</evidence>